<organism evidence="1">
    <name type="scientific">marine sediment metagenome</name>
    <dbReference type="NCBI Taxonomy" id="412755"/>
    <lineage>
        <taxon>unclassified sequences</taxon>
        <taxon>metagenomes</taxon>
        <taxon>ecological metagenomes</taxon>
    </lineage>
</organism>
<protein>
    <submittedName>
        <fullName evidence="1">Uncharacterized protein</fullName>
    </submittedName>
</protein>
<gene>
    <name evidence="1" type="ORF">LCGC14_0878320</name>
</gene>
<accession>A0A0F9PNA4</accession>
<comment type="caution">
    <text evidence="1">The sequence shown here is derived from an EMBL/GenBank/DDBJ whole genome shotgun (WGS) entry which is preliminary data.</text>
</comment>
<evidence type="ECO:0000313" key="1">
    <source>
        <dbReference type="EMBL" id="KKN26067.1"/>
    </source>
</evidence>
<name>A0A0F9PNA4_9ZZZZ</name>
<sequence>MNQPTEGTKKLALDLRASFKDRCDSAAKRRSLSQIAWWTEAGEEKLRRDGPAKEQNRE</sequence>
<reference evidence="1" key="1">
    <citation type="journal article" date="2015" name="Nature">
        <title>Complex archaea that bridge the gap between prokaryotes and eukaryotes.</title>
        <authorList>
            <person name="Spang A."/>
            <person name="Saw J.H."/>
            <person name="Jorgensen S.L."/>
            <person name="Zaremba-Niedzwiedzka K."/>
            <person name="Martijn J."/>
            <person name="Lind A.E."/>
            <person name="van Eijk R."/>
            <person name="Schleper C."/>
            <person name="Guy L."/>
            <person name="Ettema T.J."/>
        </authorList>
    </citation>
    <scope>NUCLEOTIDE SEQUENCE</scope>
</reference>
<proteinExistence type="predicted"/>
<dbReference type="AlphaFoldDB" id="A0A0F9PNA4"/>
<dbReference type="EMBL" id="LAZR01002749">
    <property type="protein sequence ID" value="KKN26067.1"/>
    <property type="molecule type" value="Genomic_DNA"/>
</dbReference>